<dbReference type="EMBL" id="RBIM01000005">
    <property type="protein sequence ID" value="RKQ95934.1"/>
    <property type="molecule type" value="Genomic_DNA"/>
</dbReference>
<keyword evidence="1" id="KW-0732">Signal</keyword>
<proteinExistence type="predicted"/>
<evidence type="ECO:0008006" key="4">
    <source>
        <dbReference type="Google" id="ProtNLM"/>
    </source>
</evidence>
<feature type="signal peptide" evidence="1">
    <location>
        <begin position="1"/>
        <end position="24"/>
    </location>
</feature>
<evidence type="ECO:0000313" key="3">
    <source>
        <dbReference type="Proteomes" id="UP000273675"/>
    </source>
</evidence>
<reference evidence="2 3" key="1">
    <citation type="submission" date="2018-10" db="EMBL/GenBank/DDBJ databases">
        <title>Genomic Encyclopedia of Type Strains, Phase IV (KMG-IV): sequencing the most valuable type-strain genomes for metagenomic binning, comparative biology and taxonomic classification.</title>
        <authorList>
            <person name="Goeker M."/>
        </authorList>
    </citation>
    <scope>NUCLEOTIDE SEQUENCE [LARGE SCALE GENOMIC DNA]</scope>
    <source>
        <strain evidence="2 3">DSM 4734</strain>
    </source>
</reference>
<dbReference type="AlphaFoldDB" id="A0A495D2H3"/>
<dbReference type="Proteomes" id="UP000273675">
    <property type="component" value="Unassembled WGS sequence"/>
</dbReference>
<evidence type="ECO:0000313" key="2">
    <source>
        <dbReference type="EMBL" id="RKQ95934.1"/>
    </source>
</evidence>
<name>A0A495D2H3_9PROT</name>
<evidence type="ECO:0000256" key="1">
    <source>
        <dbReference type="SAM" id="SignalP"/>
    </source>
</evidence>
<organism evidence="2 3">
    <name type="scientific">Maricaulis maris</name>
    <dbReference type="NCBI Taxonomy" id="74318"/>
    <lineage>
        <taxon>Bacteria</taxon>
        <taxon>Pseudomonadati</taxon>
        <taxon>Pseudomonadota</taxon>
        <taxon>Alphaproteobacteria</taxon>
        <taxon>Maricaulales</taxon>
        <taxon>Maricaulaceae</taxon>
        <taxon>Maricaulis</taxon>
    </lineage>
</organism>
<feature type="chain" id="PRO_5019767369" description="WAP domain-containing protein" evidence="1">
    <location>
        <begin position="25"/>
        <end position="123"/>
    </location>
</feature>
<protein>
    <recommendedName>
        <fullName evidence="4">WAP domain-containing protein</fullName>
    </recommendedName>
</protein>
<sequence length="123" mass="12848">MVWRRFSLILVLLGALALGGTGYASDVGPDAAAPSDMTQMLDHDCCPQGSGIEDVGAAERGQPCNGMDACSGNPCGLACSFSTLIPDSATTRPAAGHIERTTRRVVLRPVSTILDHLDRPPRA</sequence>
<gene>
    <name evidence="2" type="ORF">C7435_2179</name>
</gene>
<accession>A0A495D2H3</accession>
<comment type="caution">
    <text evidence="2">The sequence shown here is derived from an EMBL/GenBank/DDBJ whole genome shotgun (WGS) entry which is preliminary data.</text>
</comment>